<reference evidence="3 4" key="1">
    <citation type="journal article" date="2003" name="FEMS Microbiol. Lett.">
        <title>Characterization of a novel plasmid from extremely halophilic Archaea: nucleotide sequence and function analysis.</title>
        <authorList>
            <person name="Ye X."/>
            <person name="Ou J."/>
            <person name="Ni L."/>
            <person name="Shi W."/>
            <person name="Shen P."/>
        </authorList>
    </citation>
    <scope>NUCLEOTIDE SEQUENCE [LARGE SCALE GENOMIC DNA]</scope>
</reference>
<reference evidence="3 4" key="2">
    <citation type="journal article" date="2012" name="Virology">
        <title>Temperate membrane-containing halophilic archaeal virus SNJ1 has a circular dsDNA genome identical to that of plasmid pHH205.</title>
        <authorList>
            <person name="Zhang Z."/>
            <person name="Liu Y."/>
            <person name="Wang S."/>
            <person name="Yang D."/>
            <person name="Cheng Y."/>
            <person name="Hu J."/>
            <person name="Chen J."/>
            <person name="Mei Y."/>
            <person name="Shen P."/>
            <person name="Bamford D.H."/>
            <person name="Chen X."/>
        </authorList>
    </citation>
    <scope>NUCLEOTIDE SEQUENCE [LARGE SCALE GENOMIC DNA]</scope>
</reference>
<proteinExistence type="predicted"/>
<feature type="region of interest" description="Disordered" evidence="1">
    <location>
        <begin position="1"/>
        <end position="27"/>
    </location>
</feature>
<accession>A0AAE9VKT3</accession>
<evidence type="ECO:0000256" key="1">
    <source>
        <dbReference type="SAM" id="MobiDB-lite"/>
    </source>
</evidence>
<evidence type="ECO:0000313" key="3">
    <source>
        <dbReference type="EMBL" id="WBE14013.1"/>
    </source>
</evidence>
<organism evidence="3 4">
    <name type="scientific">Saline Natrinema sp. J7-1 virus 1</name>
    <dbReference type="NCBI Taxonomy" id="2847285"/>
    <lineage>
        <taxon>Viruses</taxon>
        <taxon>Singelaviria</taxon>
        <taxon>Helvetiavirae</taxon>
        <taxon>Dividoviricota</taxon>
        <taxon>Laserviricetes</taxon>
        <taxon>Halopanivirales</taxon>
        <taxon>Simuloviridae</taxon>
        <taxon>Yingchengvirus</taxon>
        <taxon>Yingchengvirus sinense</taxon>
        <taxon>Yingchengvirus SNJ1</taxon>
    </lineage>
</organism>
<dbReference type="KEGG" id="vg:60339524"/>
<name>A0AAE9VKT3_9VIRU</name>
<evidence type="ECO:0000313" key="4">
    <source>
        <dbReference type="Proteomes" id="UP000052103"/>
    </source>
</evidence>
<dbReference type="EMBL" id="AY048850">
    <property type="protein sequence ID" value="WBE14013.1"/>
    <property type="molecule type" value="Genomic_DNA"/>
</dbReference>
<dbReference type="PROSITE" id="PS50966">
    <property type="entry name" value="ZF_SWIM"/>
    <property type="match status" value="1"/>
</dbReference>
<dbReference type="RefSeq" id="YP_010581800.1">
    <property type="nucleotide sequence ID" value="NC_003158.2"/>
</dbReference>
<dbReference type="InterPro" id="IPR007527">
    <property type="entry name" value="Znf_SWIM"/>
</dbReference>
<protein>
    <recommendedName>
        <fullName evidence="2">SWIM-type domain-containing protein</fullName>
    </recommendedName>
</protein>
<dbReference type="GO" id="GO:0008270">
    <property type="term" value="F:zinc ion binding"/>
    <property type="evidence" value="ECO:0007669"/>
    <property type="project" value="InterPro"/>
</dbReference>
<feature type="domain" description="SWIM-type" evidence="2">
    <location>
        <begin position="60"/>
        <end position="98"/>
    </location>
</feature>
<evidence type="ECO:0000259" key="2">
    <source>
        <dbReference type="PROSITE" id="PS50966"/>
    </source>
</evidence>
<sequence>MSSDGHQPAPASIDEDRLDFEQAEDDMTSSWSRALEEAVEIEPMDPGEFAVSLESSESVYIVHLVGDGAAFSGRCICPGYRFHDGPCAHLCAVYQQSLEEPTLIPEVDLR</sequence>
<dbReference type="GeneID" id="60339524"/>
<feature type="compositionally biased region" description="Acidic residues" evidence="1">
    <location>
        <begin position="16"/>
        <end position="27"/>
    </location>
</feature>
<keyword evidence="4" id="KW-1185">Reference proteome</keyword>
<dbReference type="Proteomes" id="UP000052103">
    <property type="component" value="Segment"/>
</dbReference>